<organism evidence="2 3">
    <name type="scientific">Pendulispora brunnea</name>
    <dbReference type="NCBI Taxonomy" id="2905690"/>
    <lineage>
        <taxon>Bacteria</taxon>
        <taxon>Pseudomonadati</taxon>
        <taxon>Myxococcota</taxon>
        <taxon>Myxococcia</taxon>
        <taxon>Myxococcales</taxon>
        <taxon>Sorangiineae</taxon>
        <taxon>Pendulisporaceae</taxon>
        <taxon>Pendulispora</taxon>
    </lineage>
</organism>
<keyword evidence="3" id="KW-1185">Reference proteome</keyword>
<proteinExistence type="predicted"/>
<accession>A0ABZ2KGF5</accession>
<dbReference type="CDD" id="cd00093">
    <property type="entry name" value="HTH_XRE"/>
    <property type="match status" value="1"/>
</dbReference>
<feature type="domain" description="HTH cro/C1-type" evidence="1">
    <location>
        <begin position="33"/>
        <end position="87"/>
    </location>
</feature>
<dbReference type="InterPro" id="IPR010982">
    <property type="entry name" value="Lambda_DNA-bd_dom_sf"/>
</dbReference>
<name>A0ABZ2KGF5_9BACT</name>
<evidence type="ECO:0000313" key="2">
    <source>
        <dbReference type="EMBL" id="WXA96398.1"/>
    </source>
</evidence>
<dbReference type="InterPro" id="IPR001387">
    <property type="entry name" value="Cro/C1-type_HTH"/>
</dbReference>
<dbReference type="Proteomes" id="UP001379533">
    <property type="component" value="Chromosome"/>
</dbReference>
<reference evidence="2 3" key="1">
    <citation type="submission" date="2021-12" db="EMBL/GenBank/DDBJ databases">
        <title>Discovery of the Pendulisporaceae a myxobacterial family with distinct sporulation behavior and unique specialized metabolism.</title>
        <authorList>
            <person name="Garcia R."/>
            <person name="Popoff A."/>
            <person name="Bader C.D."/>
            <person name="Loehr J."/>
            <person name="Walesch S."/>
            <person name="Walt C."/>
            <person name="Boldt J."/>
            <person name="Bunk B."/>
            <person name="Haeckl F.J.F.P.J."/>
            <person name="Gunesch A.P."/>
            <person name="Birkelbach J."/>
            <person name="Nuebel U."/>
            <person name="Pietschmann T."/>
            <person name="Bach T."/>
            <person name="Mueller R."/>
        </authorList>
    </citation>
    <scope>NUCLEOTIDE SEQUENCE [LARGE SCALE GENOMIC DNA]</scope>
    <source>
        <strain evidence="2 3">MSr12523</strain>
    </source>
</reference>
<evidence type="ECO:0000259" key="1">
    <source>
        <dbReference type="PROSITE" id="PS50943"/>
    </source>
</evidence>
<dbReference type="SUPFAM" id="SSF47413">
    <property type="entry name" value="lambda repressor-like DNA-binding domains"/>
    <property type="match status" value="1"/>
</dbReference>
<protein>
    <submittedName>
        <fullName evidence="2">Helix-turn-helix domain-containing protein</fullName>
    </submittedName>
</protein>
<dbReference type="EMBL" id="CP089982">
    <property type="protein sequence ID" value="WXA96398.1"/>
    <property type="molecule type" value="Genomic_DNA"/>
</dbReference>
<dbReference type="RefSeq" id="WP_394847014.1">
    <property type="nucleotide sequence ID" value="NZ_CP089982.1"/>
</dbReference>
<gene>
    <name evidence="2" type="ORF">LZC95_06045</name>
</gene>
<dbReference type="SMART" id="SM00530">
    <property type="entry name" value="HTH_XRE"/>
    <property type="match status" value="1"/>
</dbReference>
<sequence length="94" mass="10853">MASVRKKKEDRAALRTELYDRVKRGEISLVEAVRTMRKIAGKTQAEYARLVGVGPRVLIDFERGVGNPTIKTLEKMLRPFNLELTVRRKPEERD</sequence>
<evidence type="ECO:0000313" key="3">
    <source>
        <dbReference type="Proteomes" id="UP001379533"/>
    </source>
</evidence>
<dbReference type="PROSITE" id="PS50943">
    <property type="entry name" value="HTH_CROC1"/>
    <property type="match status" value="1"/>
</dbReference>
<dbReference type="Pfam" id="PF01381">
    <property type="entry name" value="HTH_3"/>
    <property type="match status" value="1"/>
</dbReference>
<dbReference type="Gene3D" id="1.10.260.40">
    <property type="entry name" value="lambda repressor-like DNA-binding domains"/>
    <property type="match status" value="1"/>
</dbReference>